<evidence type="ECO:0000256" key="9">
    <source>
        <dbReference type="SAM" id="MobiDB-lite"/>
    </source>
</evidence>
<evidence type="ECO:0000256" key="2">
    <source>
        <dbReference type="ARBA" id="ARBA00022448"/>
    </source>
</evidence>
<evidence type="ECO:0000256" key="6">
    <source>
        <dbReference type="ARBA" id="ARBA00022989"/>
    </source>
</evidence>
<feature type="transmembrane region" description="Helical" evidence="8">
    <location>
        <begin position="237"/>
        <end position="263"/>
    </location>
</feature>
<comment type="caution">
    <text evidence="11">The sequence shown here is derived from an EMBL/GenBank/DDBJ whole genome shotgun (WGS) entry which is preliminary data.</text>
</comment>
<dbReference type="Pfam" id="PF00528">
    <property type="entry name" value="BPD_transp_1"/>
    <property type="match status" value="1"/>
</dbReference>
<evidence type="ECO:0000256" key="4">
    <source>
        <dbReference type="ARBA" id="ARBA00022519"/>
    </source>
</evidence>
<dbReference type="GO" id="GO:0055085">
    <property type="term" value="P:transmembrane transport"/>
    <property type="evidence" value="ECO:0007669"/>
    <property type="project" value="InterPro"/>
</dbReference>
<accession>A0A931FFX3</accession>
<dbReference type="PANTHER" id="PTHR43357:SF4">
    <property type="entry name" value="INNER MEMBRANE ABC TRANSPORTER PERMEASE PROTEIN YDCV"/>
    <property type="match status" value="1"/>
</dbReference>
<proteinExistence type="inferred from homology"/>
<dbReference type="InterPro" id="IPR035906">
    <property type="entry name" value="MetI-like_sf"/>
</dbReference>
<dbReference type="AlphaFoldDB" id="A0A931FFX3"/>
<feature type="transmembrane region" description="Helical" evidence="8">
    <location>
        <begin position="275"/>
        <end position="294"/>
    </location>
</feature>
<dbReference type="Gene3D" id="1.10.3720.10">
    <property type="entry name" value="MetI-like"/>
    <property type="match status" value="1"/>
</dbReference>
<dbReference type="PANTHER" id="PTHR43357">
    <property type="entry name" value="INNER MEMBRANE ABC TRANSPORTER PERMEASE PROTEIN YDCV"/>
    <property type="match status" value="1"/>
</dbReference>
<feature type="domain" description="ABC transmembrane type-1" evidence="10">
    <location>
        <begin position="90"/>
        <end position="292"/>
    </location>
</feature>
<evidence type="ECO:0000256" key="7">
    <source>
        <dbReference type="ARBA" id="ARBA00023136"/>
    </source>
</evidence>
<keyword evidence="2 8" id="KW-0813">Transport</keyword>
<sequence>MAGVTVPAPSTQTGPVGAGDARTPGRPRPGVLARLGRIRFGRAAVLLIAGLYFLTPMVSTLWFTVDNSPSGFSLDAYKQIFSVPGLWPALQLSLLLAAGTIVLVYLLLVPTVVAVRLGSPRLRTVVELTCTLPLVVPSIALTAGITAVLRWCNDNLMPTPFYKTFVLAQSANFPVVLLLAYVVMALPLAYRTLDAGVRALDVRTLLEAAQNNGASRARAIVTVILPNMRTSLLNTAFITLALVLGEFTVASILGYVPFAVWIVNGNSAGQGPVTVAVSIVSLLLTWLLLLVLSAGGGRRKAGANENN</sequence>
<dbReference type="GO" id="GO:0005886">
    <property type="term" value="C:plasma membrane"/>
    <property type="evidence" value="ECO:0007669"/>
    <property type="project" value="UniProtKB-SubCell"/>
</dbReference>
<feature type="transmembrane region" description="Helical" evidence="8">
    <location>
        <begin position="171"/>
        <end position="190"/>
    </location>
</feature>
<evidence type="ECO:0000256" key="1">
    <source>
        <dbReference type="ARBA" id="ARBA00004429"/>
    </source>
</evidence>
<keyword evidence="5 8" id="KW-0812">Transmembrane</keyword>
<dbReference type="InterPro" id="IPR000515">
    <property type="entry name" value="MetI-like"/>
</dbReference>
<evidence type="ECO:0000256" key="5">
    <source>
        <dbReference type="ARBA" id="ARBA00022692"/>
    </source>
</evidence>
<dbReference type="Proteomes" id="UP000657385">
    <property type="component" value="Unassembled WGS sequence"/>
</dbReference>
<comment type="subcellular location">
    <subcellularLocation>
        <location evidence="1">Cell inner membrane</location>
        <topology evidence="1">Multi-pass membrane protein</topology>
    </subcellularLocation>
    <subcellularLocation>
        <location evidence="8">Cell membrane</location>
        <topology evidence="8">Multi-pass membrane protein</topology>
    </subcellularLocation>
</comment>
<feature type="transmembrane region" description="Helical" evidence="8">
    <location>
        <begin position="125"/>
        <end position="151"/>
    </location>
</feature>
<evidence type="ECO:0000256" key="8">
    <source>
        <dbReference type="RuleBase" id="RU363032"/>
    </source>
</evidence>
<evidence type="ECO:0000313" key="12">
    <source>
        <dbReference type="Proteomes" id="UP000657385"/>
    </source>
</evidence>
<evidence type="ECO:0000259" key="10">
    <source>
        <dbReference type="PROSITE" id="PS50928"/>
    </source>
</evidence>
<feature type="region of interest" description="Disordered" evidence="9">
    <location>
        <begin position="1"/>
        <end position="28"/>
    </location>
</feature>
<dbReference type="CDD" id="cd06261">
    <property type="entry name" value="TM_PBP2"/>
    <property type="match status" value="1"/>
</dbReference>
<organism evidence="11 12">
    <name type="scientific">Streptacidiphilus fuscans</name>
    <dbReference type="NCBI Taxonomy" id="2789292"/>
    <lineage>
        <taxon>Bacteria</taxon>
        <taxon>Bacillati</taxon>
        <taxon>Actinomycetota</taxon>
        <taxon>Actinomycetes</taxon>
        <taxon>Kitasatosporales</taxon>
        <taxon>Streptomycetaceae</taxon>
        <taxon>Streptacidiphilus</taxon>
    </lineage>
</organism>
<evidence type="ECO:0000256" key="3">
    <source>
        <dbReference type="ARBA" id="ARBA00022475"/>
    </source>
</evidence>
<keyword evidence="6 8" id="KW-1133">Transmembrane helix</keyword>
<comment type="similarity">
    <text evidence="8">Belongs to the binding-protein-dependent transport system permease family.</text>
</comment>
<feature type="transmembrane region" description="Helical" evidence="8">
    <location>
        <begin position="44"/>
        <end position="65"/>
    </location>
</feature>
<dbReference type="SUPFAM" id="SSF161098">
    <property type="entry name" value="MetI-like"/>
    <property type="match status" value="1"/>
</dbReference>
<dbReference type="RefSeq" id="WP_196198283.1">
    <property type="nucleotide sequence ID" value="NZ_JADPRT010000021.1"/>
</dbReference>
<dbReference type="EMBL" id="JADPRT010000021">
    <property type="protein sequence ID" value="MBF9073307.1"/>
    <property type="molecule type" value="Genomic_DNA"/>
</dbReference>
<feature type="transmembrane region" description="Helical" evidence="8">
    <location>
        <begin position="85"/>
        <end position="113"/>
    </location>
</feature>
<keyword evidence="12" id="KW-1185">Reference proteome</keyword>
<reference evidence="11" key="1">
    <citation type="submission" date="2020-11" db="EMBL/GenBank/DDBJ databases">
        <title>Isolation and identification of active actinomycetes.</title>
        <authorList>
            <person name="Yu B."/>
        </authorList>
    </citation>
    <scope>NUCLEOTIDE SEQUENCE</scope>
    <source>
        <strain evidence="11">NEAU-YB345</strain>
    </source>
</reference>
<keyword evidence="4" id="KW-0997">Cell inner membrane</keyword>
<gene>
    <name evidence="11" type="ORF">I2501_35370</name>
</gene>
<keyword evidence="7 8" id="KW-0472">Membrane</keyword>
<keyword evidence="3" id="KW-1003">Cell membrane</keyword>
<dbReference type="PROSITE" id="PS50928">
    <property type="entry name" value="ABC_TM1"/>
    <property type="match status" value="1"/>
</dbReference>
<protein>
    <submittedName>
        <fullName evidence="11">ABC transporter permease subunit</fullName>
    </submittedName>
</protein>
<evidence type="ECO:0000313" key="11">
    <source>
        <dbReference type="EMBL" id="MBF9073307.1"/>
    </source>
</evidence>
<name>A0A931FFX3_9ACTN</name>